<accession>A0ABR2BCC8</accession>
<proteinExistence type="predicted"/>
<keyword evidence="3" id="KW-1185">Reference proteome</keyword>
<feature type="compositionally biased region" description="Polar residues" evidence="1">
    <location>
        <begin position="54"/>
        <end position="65"/>
    </location>
</feature>
<dbReference type="EMBL" id="JBBPBM010000136">
    <property type="protein sequence ID" value="KAK8504785.1"/>
    <property type="molecule type" value="Genomic_DNA"/>
</dbReference>
<dbReference type="Proteomes" id="UP001472677">
    <property type="component" value="Unassembled WGS sequence"/>
</dbReference>
<name>A0ABR2BCC8_9ROSI</name>
<gene>
    <name evidence="2" type="ORF">V6N12_059871</name>
</gene>
<comment type="caution">
    <text evidence="2">The sequence shown here is derived from an EMBL/GenBank/DDBJ whole genome shotgun (WGS) entry which is preliminary data.</text>
</comment>
<evidence type="ECO:0000313" key="2">
    <source>
        <dbReference type="EMBL" id="KAK8504785.1"/>
    </source>
</evidence>
<organism evidence="2 3">
    <name type="scientific">Hibiscus sabdariffa</name>
    <name type="common">roselle</name>
    <dbReference type="NCBI Taxonomy" id="183260"/>
    <lineage>
        <taxon>Eukaryota</taxon>
        <taxon>Viridiplantae</taxon>
        <taxon>Streptophyta</taxon>
        <taxon>Embryophyta</taxon>
        <taxon>Tracheophyta</taxon>
        <taxon>Spermatophyta</taxon>
        <taxon>Magnoliopsida</taxon>
        <taxon>eudicotyledons</taxon>
        <taxon>Gunneridae</taxon>
        <taxon>Pentapetalae</taxon>
        <taxon>rosids</taxon>
        <taxon>malvids</taxon>
        <taxon>Malvales</taxon>
        <taxon>Malvaceae</taxon>
        <taxon>Malvoideae</taxon>
        <taxon>Hibiscus</taxon>
    </lineage>
</organism>
<reference evidence="2 3" key="1">
    <citation type="journal article" date="2024" name="G3 (Bethesda)">
        <title>Genome assembly of Hibiscus sabdariffa L. provides insights into metabolisms of medicinal natural products.</title>
        <authorList>
            <person name="Kim T."/>
        </authorList>
    </citation>
    <scope>NUCLEOTIDE SEQUENCE [LARGE SCALE GENOMIC DNA]</scope>
    <source>
        <strain evidence="2">TK-2024</strain>
        <tissue evidence="2">Old leaves</tissue>
    </source>
</reference>
<evidence type="ECO:0000313" key="3">
    <source>
        <dbReference type="Proteomes" id="UP001472677"/>
    </source>
</evidence>
<feature type="region of interest" description="Disordered" evidence="1">
    <location>
        <begin position="38"/>
        <end position="67"/>
    </location>
</feature>
<protein>
    <submittedName>
        <fullName evidence="2">Uncharacterized protein</fullName>
    </submittedName>
</protein>
<sequence>MTQRMGKVGRASGLACSNRVMAWVSACSLGMVTEAAATPATDHAGHRRGGDSGEPSSPKCSTQSPLPLHQAVDEGSMVVYGRRELGNGAVEMVQTCGSKGWFDMDGGSGSWCCYKWRWRLGDGSRWRWRWWRGVEALGFGRKWWIPMEKMATPWPWGGFG</sequence>
<evidence type="ECO:0000256" key="1">
    <source>
        <dbReference type="SAM" id="MobiDB-lite"/>
    </source>
</evidence>